<evidence type="ECO:0000256" key="3">
    <source>
        <dbReference type="ARBA" id="ARBA00023054"/>
    </source>
</evidence>
<evidence type="ECO:0000256" key="1">
    <source>
        <dbReference type="ARBA" id="ARBA00004123"/>
    </source>
</evidence>
<comment type="similarity">
    <text evidence="2 5">Belongs to the MND1 family.</text>
</comment>
<dbReference type="InterPro" id="IPR040453">
    <property type="entry name" value="Mnd1_HTH"/>
</dbReference>
<evidence type="ECO:0000256" key="2">
    <source>
        <dbReference type="ARBA" id="ARBA00005981"/>
    </source>
</evidence>
<keyword evidence="9" id="KW-1185">Reference proteome</keyword>
<name>A0A3N4KTP5_9PEZI</name>
<dbReference type="GO" id="GO:0007131">
    <property type="term" value="P:reciprocal meiotic recombination"/>
    <property type="evidence" value="ECO:0007669"/>
    <property type="project" value="InterPro"/>
</dbReference>
<evidence type="ECO:0000313" key="8">
    <source>
        <dbReference type="EMBL" id="RPB12789.1"/>
    </source>
</evidence>
<comment type="function">
    <text evidence="5">Required for proper homologous chromosome pairing and efficient cross-over and intragenic recombination during meiosis.</text>
</comment>
<protein>
    <recommendedName>
        <fullName evidence="5">Meiotic nuclear division protein 1</fullName>
    </recommendedName>
</protein>
<evidence type="ECO:0000256" key="4">
    <source>
        <dbReference type="ARBA" id="ARBA00023242"/>
    </source>
</evidence>
<dbReference type="AlphaFoldDB" id="A0A3N4KTP5"/>
<evidence type="ECO:0000259" key="7">
    <source>
        <dbReference type="Pfam" id="PF03962"/>
    </source>
</evidence>
<dbReference type="GO" id="GO:0005634">
    <property type="term" value="C:nucleus"/>
    <property type="evidence" value="ECO:0007669"/>
    <property type="project" value="UniProtKB-SubCell"/>
</dbReference>
<dbReference type="PIRSF" id="PIRSF026991">
    <property type="entry name" value="Mnd1"/>
    <property type="match status" value="1"/>
</dbReference>
<keyword evidence="4 5" id="KW-0539">Nucleus</keyword>
<dbReference type="STRING" id="1392247.A0A3N4KTP5"/>
<dbReference type="Proteomes" id="UP000277580">
    <property type="component" value="Unassembled WGS sequence"/>
</dbReference>
<organism evidence="8 9">
    <name type="scientific">Morchella conica CCBAS932</name>
    <dbReference type="NCBI Taxonomy" id="1392247"/>
    <lineage>
        <taxon>Eukaryota</taxon>
        <taxon>Fungi</taxon>
        <taxon>Dikarya</taxon>
        <taxon>Ascomycota</taxon>
        <taxon>Pezizomycotina</taxon>
        <taxon>Pezizomycetes</taxon>
        <taxon>Pezizales</taxon>
        <taxon>Morchellaceae</taxon>
        <taxon>Morchella</taxon>
    </lineage>
</organism>
<dbReference type="Pfam" id="PF03962">
    <property type="entry name" value="Mnd1"/>
    <property type="match status" value="1"/>
</dbReference>
<comment type="subcellular location">
    <subcellularLocation>
        <location evidence="1 5">Nucleus</location>
    </subcellularLocation>
</comment>
<evidence type="ECO:0000256" key="5">
    <source>
        <dbReference type="PIRNR" id="PIRNR026991"/>
    </source>
</evidence>
<sequence length="209" mass="23769">MEAKGPEPPKTLPPPAKLNLILTHFHTTLTTHPLKDLEKSLPSAAGISPMVVKDFLTALTDEGLLRVEKIGSGNWYWSFPSDAKHAKARLLAQFEKELEKLEKNMEEVRAELESVGLQGEEVRERAAMAERVQALTAVKAALVEEWGRCDPEVEGRRRSEMKRMREEINMYNDNLYTLESYVKEATGGDREKMDACRKMFGMEDDLEYV</sequence>
<evidence type="ECO:0000313" key="9">
    <source>
        <dbReference type="Proteomes" id="UP000277580"/>
    </source>
</evidence>
<feature type="domain" description="Mnd1 HTH" evidence="7">
    <location>
        <begin position="21"/>
        <end position="80"/>
    </location>
</feature>
<proteinExistence type="inferred from homology"/>
<gene>
    <name evidence="8" type="ORF">P167DRAFT_573865</name>
</gene>
<evidence type="ECO:0000256" key="6">
    <source>
        <dbReference type="SAM" id="Coils"/>
    </source>
</evidence>
<dbReference type="InterPro" id="IPR005647">
    <property type="entry name" value="Mnd1"/>
</dbReference>
<dbReference type="EMBL" id="ML119126">
    <property type="protein sequence ID" value="RPB12789.1"/>
    <property type="molecule type" value="Genomic_DNA"/>
</dbReference>
<dbReference type="InParanoid" id="A0A3N4KTP5"/>
<accession>A0A3N4KTP5</accession>
<feature type="coiled-coil region" evidence="6">
    <location>
        <begin position="84"/>
        <end position="118"/>
    </location>
</feature>
<dbReference type="GO" id="GO:0003690">
    <property type="term" value="F:double-stranded DNA binding"/>
    <property type="evidence" value="ECO:0007669"/>
    <property type="project" value="InterPro"/>
</dbReference>
<keyword evidence="3 6" id="KW-0175">Coiled coil</keyword>
<dbReference type="OrthoDB" id="9978204at2759"/>
<reference evidence="8 9" key="1">
    <citation type="journal article" date="2018" name="Nat. Ecol. Evol.">
        <title>Pezizomycetes genomes reveal the molecular basis of ectomycorrhizal truffle lifestyle.</title>
        <authorList>
            <person name="Murat C."/>
            <person name="Payen T."/>
            <person name="Noel B."/>
            <person name="Kuo A."/>
            <person name="Morin E."/>
            <person name="Chen J."/>
            <person name="Kohler A."/>
            <person name="Krizsan K."/>
            <person name="Balestrini R."/>
            <person name="Da Silva C."/>
            <person name="Montanini B."/>
            <person name="Hainaut M."/>
            <person name="Levati E."/>
            <person name="Barry K.W."/>
            <person name="Belfiori B."/>
            <person name="Cichocki N."/>
            <person name="Clum A."/>
            <person name="Dockter R.B."/>
            <person name="Fauchery L."/>
            <person name="Guy J."/>
            <person name="Iotti M."/>
            <person name="Le Tacon F."/>
            <person name="Lindquist E.A."/>
            <person name="Lipzen A."/>
            <person name="Malagnac F."/>
            <person name="Mello A."/>
            <person name="Molinier V."/>
            <person name="Miyauchi S."/>
            <person name="Poulain J."/>
            <person name="Riccioni C."/>
            <person name="Rubini A."/>
            <person name="Sitrit Y."/>
            <person name="Splivallo R."/>
            <person name="Traeger S."/>
            <person name="Wang M."/>
            <person name="Zifcakova L."/>
            <person name="Wipf D."/>
            <person name="Zambonelli A."/>
            <person name="Paolocci F."/>
            <person name="Nowrousian M."/>
            <person name="Ottonello S."/>
            <person name="Baldrian P."/>
            <person name="Spatafora J.W."/>
            <person name="Henrissat B."/>
            <person name="Nagy L.G."/>
            <person name="Aury J.M."/>
            <person name="Wincker P."/>
            <person name="Grigoriev I.V."/>
            <person name="Bonfante P."/>
            <person name="Martin F.M."/>
        </authorList>
    </citation>
    <scope>NUCLEOTIDE SEQUENCE [LARGE SCALE GENOMIC DNA]</scope>
    <source>
        <strain evidence="8 9">CCBAS932</strain>
    </source>
</reference>